<reference evidence="2" key="1">
    <citation type="submission" date="2006-10" db="EMBL/GenBank/DDBJ databases">
        <authorList>
            <person name="Amadeo P."/>
            <person name="Zhao Q."/>
            <person name="Wortman J."/>
            <person name="Fraser-Liggett C."/>
            <person name="Carlton J."/>
        </authorList>
    </citation>
    <scope>NUCLEOTIDE SEQUENCE</scope>
    <source>
        <strain evidence="2">G3</strain>
    </source>
</reference>
<dbReference type="PANTHER" id="PTHR45808">
    <property type="entry name" value="RHO GTPASE-ACTIVATING PROTEIN 68F"/>
    <property type="match status" value="1"/>
</dbReference>
<dbReference type="Pfam" id="PF00620">
    <property type="entry name" value="RhoGAP"/>
    <property type="match status" value="1"/>
</dbReference>
<dbReference type="PROSITE" id="PS50238">
    <property type="entry name" value="RHOGAP"/>
    <property type="match status" value="1"/>
</dbReference>
<evidence type="ECO:0000313" key="2">
    <source>
        <dbReference type="EMBL" id="EAY19579.1"/>
    </source>
</evidence>
<keyword evidence="3" id="KW-1185">Reference proteome</keyword>
<protein>
    <submittedName>
        <fullName evidence="2">RhoGAP domain containing protein</fullName>
    </submittedName>
</protein>
<dbReference type="OrthoDB" id="9994905at2759"/>
<dbReference type="InterPro" id="IPR000198">
    <property type="entry name" value="RhoGAP_dom"/>
</dbReference>
<dbReference type="EMBL" id="DS113206">
    <property type="protein sequence ID" value="EAY19579.1"/>
    <property type="molecule type" value="Genomic_DNA"/>
</dbReference>
<dbReference type="AlphaFoldDB" id="A2DJ04"/>
<dbReference type="InParanoid" id="A2DJ04"/>
<dbReference type="GO" id="GO:0005096">
    <property type="term" value="F:GTPase activator activity"/>
    <property type="evidence" value="ECO:0000318"/>
    <property type="project" value="GO_Central"/>
</dbReference>
<dbReference type="GO" id="GO:0007264">
    <property type="term" value="P:small GTPase-mediated signal transduction"/>
    <property type="evidence" value="ECO:0000318"/>
    <property type="project" value="GO_Central"/>
</dbReference>
<dbReference type="VEuPathDB" id="TrichDB:TVAGG3_0483930"/>
<proteinExistence type="predicted"/>
<name>A2DJ04_TRIV3</name>
<organism evidence="2 3">
    <name type="scientific">Trichomonas vaginalis (strain ATCC PRA-98 / G3)</name>
    <dbReference type="NCBI Taxonomy" id="412133"/>
    <lineage>
        <taxon>Eukaryota</taxon>
        <taxon>Metamonada</taxon>
        <taxon>Parabasalia</taxon>
        <taxon>Trichomonadida</taxon>
        <taxon>Trichomonadidae</taxon>
        <taxon>Trichomonas</taxon>
    </lineage>
</organism>
<dbReference type="SMART" id="SM00324">
    <property type="entry name" value="RhoGAP"/>
    <property type="match status" value="1"/>
</dbReference>
<dbReference type="InterPro" id="IPR008936">
    <property type="entry name" value="Rho_GTPase_activation_prot"/>
</dbReference>
<evidence type="ECO:0000259" key="1">
    <source>
        <dbReference type="PROSITE" id="PS50238"/>
    </source>
</evidence>
<reference evidence="2" key="2">
    <citation type="journal article" date="2007" name="Science">
        <title>Draft genome sequence of the sexually transmitted pathogen Trichomonas vaginalis.</title>
        <authorList>
            <person name="Carlton J.M."/>
            <person name="Hirt R.P."/>
            <person name="Silva J.C."/>
            <person name="Delcher A.L."/>
            <person name="Schatz M."/>
            <person name="Zhao Q."/>
            <person name="Wortman J.R."/>
            <person name="Bidwell S.L."/>
            <person name="Alsmark U.C.M."/>
            <person name="Besteiro S."/>
            <person name="Sicheritz-Ponten T."/>
            <person name="Noel C.J."/>
            <person name="Dacks J.B."/>
            <person name="Foster P.G."/>
            <person name="Simillion C."/>
            <person name="Van de Peer Y."/>
            <person name="Miranda-Saavedra D."/>
            <person name="Barton G.J."/>
            <person name="Westrop G.D."/>
            <person name="Mueller S."/>
            <person name="Dessi D."/>
            <person name="Fiori P.L."/>
            <person name="Ren Q."/>
            <person name="Paulsen I."/>
            <person name="Zhang H."/>
            <person name="Bastida-Corcuera F.D."/>
            <person name="Simoes-Barbosa A."/>
            <person name="Brown M.T."/>
            <person name="Hayes R.D."/>
            <person name="Mukherjee M."/>
            <person name="Okumura C.Y."/>
            <person name="Schneider R."/>
            <person name="Smith A.J."/>
            <person name="Vanacova S."/>
            <person name="Villalvazo M."/>
            <person name="Haas B.J."/>
            <person name="Pertea M."/>
            <person name="Feldblyum T.V."/>
            <person name="Utterback T.R."/>
            <person name="Shu C.L."/>
            <person name="Osoegawa K."/>
            <person name="de Jong P.J."/>
            <person name="Hrdy I."/>
            <person name="Horvathova L."/>
            <person name="Zubacova Z."/>
            <person name="Dolezal P."/>
            <person name="Malik S.B."/>
            <person name="Logsdon J.M. Jr."/>
            <person name="Henze K."/>
            <person name="Gupta A."/>
            <person name="Wang C.C."/>
            <person name="Dunne R.L."/>
            <person name="Upcroft J.A."/>
            <person name="Upcroft P."/>
            <person name="White O."/>
            <person name="Salzberg S.L."/>
            <person name="Tang P."/>
            <person name="Chiu C.-H."/>
            <person name="Lee Y.-S."/>
            <person name="Embley T.M."/>
            <person name="Coombs G.H."/>
            <person name="Mottram J.C."/>
            <person name="Tachezy J."/>
            <person name="Fraser-Liggett C.M."/>
            <person name="Johnson P.J."/>
        </authorList>
    </citation>
    <scope>NUCLEOTIDE SEQUENCE [LARGE SCALE GENOMIC DNA]</scope>
    <source>
        <strain evidence="2">G3</strain>
    </source>
</reference>
<dbReference type="CDD" id="cd00159">
    <property type="entry name" value="RhoGAP"/>
    <property type="match status" value="1"/>
</dbReference>
<evidence type="ECO:0000313" key="3">
    <source>
        <dbReference type="Proteomes" id="UP000001542"/>
    </source>
</evidence>
<dbReference type="Proteomes" id="UP000001542">
    <property type="component" value="Unassembled WGS sequence"/>
</dbReference>
<dbReference type="Gene3D" id="1.10.555.10">
    <property type="entry name" value="Rho GTPase activation protein"/>
    <property type="match status" value="1"/>
</dbReference>
<dbReference type="SUPFAM" id="SSF48350">
    <property type="entry name" value="GTPase activation domain, GAP"/>
    <property type="match status" value="1"/>
</dbReference>
<accession>A2DJ04</accession>
<dbReference type="GO" id="GO:0005737">
    <property type="term" value="C:cytoplasm"/>
    <property type="evidence" value="ECO:0000318"/>
    <property type="project" value="GO_Central"/>
</dbReference>
<sequence length="272" mass="31204">MGIWGKNLTAVFMQTRRAVPRFLESCMSYVLEKYVDEEGIFRIPGDVNKKTAIRQFADATDTFDENLTTSPFEVCNVITQFIRDIPDSILMNSNLQTVIEIYDVNDAKDFVNTLYFINRALFSRIIAFFTLITKHPSNRMNASNIAIILSPILICDPQNPAFILPKNIIEIFLNHYDEVFSTIPALLPNGEWMPSEQYEKSLGDLTESFFCQSTYINPKISSMEDVEKKLEPSEQICRNISIDEDNIGHILKFLLCSDRDEMAISEQILENL</sequence>
<dbReference type="STRING" id="5722.A2DJ04"/>
<dbReference type="VEuPathDB" id="TrichDB:TVAG_228420"/>
<feature type="domain" description="Rho-GAP" evidence="1">
    <location>
        <begin position="6"/>
        <end position="180"/>
    </location>
</feature>
<dbReference type="KEGG" id="tva:5465108"/>
<dbReference type="RefSeq" id="XP_001580565.1">
    <property type="nucleotide sequence ID" value="XM_001580515.1"/>
</dbReference>
<dbReference type="SMR" id="A2DJ04"/>
<dbReference type="PANTHER" id="PTHR45808:SF2">
    <property type="entry name" value="RHO GTPASE-ACTIVATING PROTEIN 68F"/>
    <property type="match status" value="1"/>
</dbReference>
<gene>
    <name evidence="2" type="ORF">TVAG_228420</name>
</gene>